<dbReference type="AlphaFoldDB" id="A0A8T0R4D1"/>
<organism evidence="1 2">
    <name type="scientific">Panicum virgatum</name>
    <name type="common">Blackwell switchgrass</name>
    <dbReference type="NCBI Taxonomy" id="38727"/>
    <lineage>
        <taxon>Eukaryota</taxon>
        <taxon>Viridiplantae</taxon>
        <taxon>Streptophyta</taxon>
        <taxon>Embryophyta</taxon>
        <taxon>Tracheophyta</taxon>
        <taxon>Spermatophyta</taxon>
        <taxon>Magnoliopsida</taxon>
        <taxon>Liliopsida</taxon>
        <taxon>Poales</taxon>
        <taxon>Poaceae</taxon>
        <taxon>PACMAD clade</taxon>
        <taxon>Panicoideae</taxon>
        <taxon>Panicodae</taxon>
        <taxon>Paniceae</taxon>
        <taxon>Panicinae</taxon>
        <taxon>Panicum</taxon>
        <taxon>Panicum sect. Hiantes</taxon>
    </lineage>
</organism>
<comment type="caution">
    <text evidence="1">The sequence shown here is derived from an EMBL/GenBank/DDBJ whole genome shotgun (WGS) entry which is preliminary data.</text>
</comment>
<protein>
    <submittedName>
        <fullName evidence="1">Uncharacterized protein</fullName>
    </submittedName>
</protein>
<name>A0A8T0R4D1_PANVG</name>
<reference evidence="1" key="1">
    <citation type="submission" date="2020-05" db="EMBL/GenBank/DDBJ databases">
        <title>WGS assembly of Panicum virgatum.</title>
        <authorList>
            <person name="Lovell J.T."/>
            <person name="Jenkins J."/>
            <person name="Shu S."/>
            <person name="Juenger T.E."/>
            <person name="Schmutz J."/>
        </authorList>
    </citation>
    <scope>NUCLEOTIDE SEQUENCE</scope>
    <source>
        <strain evidence="1">AP13</strain>
    </source>
</reference>
<gene>
    <name evidence="1" type="ORF">PVAP13_6NG283801</name>
</gene>
<dbReference type="Proteomes" id="UP000823388">
    <property type="component" value="Chromosome 6N"/>
</dbReference>
<sequence>MSMKKPKLSCSPSAATKLVVARLNDATSIAYA</sequence>
<proteinExistence type="predicted"/>
<evidence type="ECO:0000313" key="2">
    <source>
        <dbReference type="Proteomes" id="UP000823388"/>
    </source>
</evidence>
<evidence type="ECO:0000313" key="1">
    <source>
        <dbReference type="EMBL" id="KAG2580497.1"/>
    </source>
</evidence>
<keyword evidence="2" id="KW-1185">Reference proteome</keyword>
<accession>A0A8T0R4D1</accession>
<dbReference type="EMBL" id="CM029048">
    <property type="protein sequence ID" value="KAG2580497.1"/>
    <property type="molecule type" value="Genomic_DNA"/>
</dbReference>